<dbReference type="GO" id="GO:0005886">
    <property type="term" value="C:plasma membrane"/>
    <property type="evidence" value="ECO:0007669"/>
    <property type="project" value="UniProtKB-SubCell"/>
</dbReference>
<evidence type="ECO:0000313" key="8">
    <source>
        <dbReference type="EMBL" id="CAB4738410.1"/>
    </source>
</evidence>
<evidence type="ECO:0000256" key="3">
    <source>
        <dbReference type="ARBA" id="ARBA00022692"/>
    </source>
</evidence>
<dbReference type="EMBL" id="CAEZYK010000171">
    <property type="protein sequence ID" value="CAB4738410.1"/>
    <property type="molecule type" value="Genomic_DNA"/>
</dbReference>
<proteinExistence type="predicted"/>
<dbReference type="AlphaFoldDB" id="A0A6J6SUJ3"/>
<feature type="transmembrane region" description="Helical" evidence="7">
    <location>
        <begin position="135"/>
        <end position="158"/>
    </location>
</feature>
<comment type="subcellular location">
    <subcellularLocation>
        <location evidence="1">Cell membrane</location>
        <topology evidence="1">Multi-pass membrane protein</topology>
    </subcellularLocation>
</comment>
<evidence type="ECO:0000256" key="6">
    <source>
        <dbReference type="ARBA" id="ARBA00023136"/>
    </source>
</evidence>
<keyword evidence="2" id="KW-1003">Cell membrane</keyword>
<accession>A0A6J6SUJ3</accession>
<evidence type="ECO:0000256" key="5">
    <source>
        <dbReference type="ARBA" id="ARBA00022989"/>
    </source>
</evidence>
<feature type="transmembrane region" description="Helical" evidence="7">
    <location>
        <begin position="101"/>
        <end position="129"/>
    </location>
</feature>
<dbReference type="EMBL" id="CAFBMM010000020">
    <property type="protein sequence ID" value="CAB4903113.1"/>
    <property type="molecule type" value="Genomic_DNA"/>
</dbReference>
<keyword evidence="3 7" id="KW-0812">Transmembrane</keyword>
<protein>
    <submittedName>
        <fullName evidence="8">Unannotated protein</fullName>
    </submittedName>
</protein>
<dbReference type="NCBIfam" id="TIGR03426">
    <property type="entry name" value="shape_MreD"/>
    <property type="match status" value="1"/>
</dbReference>
<evidence type="ECO:0000256" key="1">
    <source>
        <dbReference type="ARBA" id="ARBA00004651"/>
    </source>
</evidence>
<dbReference type="EMBL" id="CAFBPQ010000005">
    <property type="protein sequence ID" value="CAB5016006.1"/>
    <property type="molecule type" value="Genomic_DNA"/>
</dbReference>
<keyword evidence="4" id="KW-0133">Cell shape</keyword>
<reference evidence="8" key="1">
    <citation type="submission" date="2020-05" db="EMBL/GenBank/DDBJ databases">
        <authorList>
            <person name="Chiriac C."/>
            <person name="Salcher M."/>
            <person name="Ghai R."/>
            <person name="Kavagutti S V."/>
        </authorList>
    </citation>
    <scope>NUCLEOTIDE SEQUENCE</scope>
</reference>
<keyword evidence="5 7" id="KW-1133">Transmembrane helix</keyword>
<evidence type="ECO:0000256" key="2">
    <source>
        <dbReference type="ARBA" id="ARBA00022475"/>
    </source>
</evidence>
<name>A0A6J6SUJ3_9ZZZZ</name>
<sequence>MMQRRLRVLLLVFSLVILQTTIVTHLHVFGAIPDLLLVATVAVAYNEGPQAGALFGFFSGLVLDLFLVSPFGLSAISNSVTGWAIGTFQAGMAFQTRRTQVFLAALGGVIGGTVFMVVGGVVGVAGYLSLYSVQVIVAGSIWDAVVSVPIFMFVHWALMTEHLRRY</sequence>
<dbReference type="GO" id="GO:0008360">
    <property type="term" value="P:regulation of cell shape"/>
    <property type="evidence" value="ECO:0007669"/>
    <property type="project" value="UniProtKB-KW"/>
</dbReference>
<organism evidence="8">
    <name type="scientific">freshwater metagenome</name>
    <dbReference type="NCBI Taxonomy" id="449393"/>
    <lineage>
        <taxon>unclassified sequences</taxon>
        <taxon>metagenomes</taxon>
        <taxon>ecological metagenomes</taxon>
    </lineage>
</organism>
<keyword evidence="6 7" id="KW-0472">Membrane</keyword>
<feature type="transmembrane region" description="Helical" evidence="7">
    <location>
        <begin position="54"/>
        <end position="80"/>
    </location>
</feature>
<evidence type="ECO:0000313" key="11">
    <source>
        <dbReference type="EMBL" id="CAB5016006.1"/>
    </source>
</evidence>
<evidence type="ECO:0000256" key="7">
    <source>
        <dbReference type="SAM" id="Phobius"/>
    </source>
</evidence>
<dbReference type="EMBL" id="CAFBOF010000004">
    <property type="protein sequence ID" value="CAB4970473.1"/>
    <property type="molecule type" value="Genomic_DNA"/>
</dbReference>
<dbReference type="Pfam" id="PF04093">
    <property type="entry name" value="MreD"/>
    <property type="match status" value="1"/>
</dbReference>
<evidence type="ECO:0000313" key="9">
    <source>
        <dbReference type="EMBL" id="CAB4903113.1"/>
    </source>
</evidence>
<evidence type="ECO:0000313" key="10">
    <source>
        <dbReference type="EMBL" id="CAB4970473.1"/>
    </source>
</evidence>
<gene>
    <name evidence="8" type="ORF">UFOPK2683_01725</name>
    <name evidence="9" type="ORF">UFOPK3605_00600</name>
    <name evidence="10" type="ORF">UFOPK3897_00378</name>
    <name evidence="11" type="ORF">UFOPK4121_00347</name>
</gene>
<evidence type="ECO:0000256" key="4">
    <source>
        <dbReference type="ARBA" id="ARBA00022960"/>
    </source>
</evidence>
<dbReference type="InterPro" id="IPR007227">
    <property type="entry name" value="Cell_shape_determining_MreD"/>
</dbReference>